<organism evidence="1">
    <name type="scientific">Timema poppense</name>
    <name type="common">Walking stick</name>
    <dbReference type="NCBI Taxonomy" id="170557"/>
    <lineage>
        <taxon>Eukaryota</taxon>
        <taxon>Metazoa</taxon>
        <taxon>Ecdysozoa</taxon>
        <taxon>Arthropoda</taxon>
        <taxon>Hexapoda</taxon>
        <taxon>Insecta</taxon>
        <taxon>Pterygota</taxon>
        <taxon>Neoptera</taxon>
        <taxon>Polyneoptera</taxon>
        <taxon>Phasmatodea</taxon>
        <taxon>Timematodea</taxon>
        <taxon>Timematoidea</taxon>
        <taxon>Timematidae</taxon>
        <taxon>Timema</taxon>
    </lineage>
</organism>
<accession>A0A7R9CXJ9</accession>
<gene>
    <name evidence="1" type="ORF">TPSB3V08_LOCUS4026</name>
</gene>
<sequence length="245" mass="26278">MKPARGEEESRVSTALISDSVGIRTAHSELPAAAGFSSSVGVRTGRSEELQCDVIGLDDSVGVRTSFDQVLTSRVSRSGVGEWSNYKGAAVLFLLRLDLTASYYPCPSSAVELNTTSALANYATEAGNKYRTRKGHSHSHGKRLENKFGLTTLCPPNRDQNLNLPVIGGLVYCESIALDHAATEAGVCDANSEFVSSETGLGCFHLMMPTFFGATGMNNKSCDDAATIHESVCRYFYRSQSTKNG</sequence>
<reference evidence="1" key="1">
    <citation type="submission" date="2020-11" db="EMBL/GenBank/DDBJ databases">
        <authorList>
            <person name="Tran Van P."/>
        </authorList>
    </citation>
    <scope>NUCLEOTIDE SEQUENCE</scope>
</reference>
<evidence type="ECO:0000313" key="1">
    <source>
        <dbReference type="EMBL" id="CAD7403399.1"/>
    </source>
</evidence>
<dbReference type="AlphaFoldDB" id="A0A7R9CXJ9"/>
<proteinExistence type="predicted"/>
<dbReference type="EMBL" id="OD001853">
    <property type="protein sequence ID" value="CAD7403399.1"/>
    <property type="molecule type" value="Genomic_DNA"/>
</dbReference>
<protein>
    <submittedName>
        <fullName evidence="1">Uncharacterized protein</fullName>
    </submittedName>
</protein>
<name>A0A7R9CXJ9_TIMPO</name>